<feature type="compositionally biased region" description="Basic and acidic residues" evidence="1">
    <location>
        <begin position="222"/>
        <end position="240"/>
    </location>
</feature>
<protein>
    <submittedName>
        <fullName evidence="2">Uncharacterized protein</fullName>
    </submittedName>
</protein>
<feature type="region of interest" description="Disordered" evidence="1">
    <location>
        <begin position="302"/>
        <end position="328"/>
    </location>
</feature>
<feature type="compositionally biased region" description="Low complexity" evidence="1">
    <location>
        <begin position="265"/>
        <end position="275"/>
    </location>
</feature>
<evidence type="ECO:0000313" key="2">
    <source>
        <dbReference type="EMBL" id="MBB4894500.1"/>
    </source>
</evidence>
<sequence length="328" mass="35566">MVPGGVRRAGGRRAARRFRLLVGRAGRLLAGRAPRRTARAARSRSLARRAFGRAAGTTGRGRAFRRAARRTSRSRTLRLARRTLAHAACAAGRSRALRGGAGWAGRAGRAGGSRGELALEGAPFVGVRDARGEHLAALRAALRRFARLLRARPRLGHPGRQDEVLAQGVALEALRQQERDQVRVALEVHAEHLVGLALVPRRAREDAHGTRQRRRLVRHRRAQEQTADRARPGQRRDVRAHPKARARFVHRAKPVEERAAQPVTGGPQRGQPLGRGDVDGQQPVRLLGGRILAEEFLGARGQPHHAVSPGVGGAATRPLRSAAADGRV</sequence>
<feature type="compositionally biased region" description="Basic residues" evidence="1">
    <location>
        <begin position="210"/>
        <end position="221"/>
    </location>
</feature>
<feature type="compositionally biased region" description="Basic residues" evidence="1">
    <location>
        <begin position="241"/>
        <end position="252"/>
    </location>
</feature>
<name>A0A7W7PN54_9ACTN</name>
<dbReference type="Proteomes" id="UP000556084">
    <property type="component" value="Unassembled WGS sequence"/>
</dbReference>
<dbReference type="EMBL" id="JACHJH010000005">
    <property type="protein sequence ID" value="MBB4894500.1"/>
    <property type="molecule type" value="Genomic_DNA"/>
</dbReference>
<organism evidence="2 3">
    <name type="scientific">Streptomyces olivoverticillatus</name>
    <dbReference type="NCBI Taxonomy" id="66427"/>
    <lineage>
        <taxon>Bacteria</taxon>
        <taxon>Bacillati</taxon>
        <taxon>Actinomycetota</taxon>
        <taxon>Actinomycetes</taxon>
        <taxon>Kitasatosporales</taxon>
        <taxon>Streptomycetaceae</taxon>
        <taxon>Streptomyces</taxon>
    </lineage>
</organism>
<reference evidence="2 3" key="1">
    <citation type="submission" date="2020-08" db="EMBL/GenBank/DDBJ databases">
        <title>Genomic Encyclopedia of Type Strains, Phase III (KMG-III): the genomes of soil and plant-associated and newly described type strains.</title>
        <authorList>
            <person name="Whitman W."/>
        </authorList>
    </citation>
    <scope>NUCLEOTIDE SEQUENCE [LARGE SCALE GENOMIC DNA]</scope>
    <source>
        <strain evidence="2 3">CECT 3266</strain>
    </source>
</reference>
<comment type="caution">
    <text evidence="2">The sequence shown here is derived from an EMBL/GenBank/DDBJ whole genome shotgun (WGS) entry which is preliminary data.</text>
</comment>
<gene>
    <name evidence="2" type="ORF">FHS39_003558</name>
</gene>
<evidence type="ECO:0000313" key="3">
    <source>
        <dbReference type="Proteomes" id="UP000556084"/>
    </source>
</evidence>
<keyword evidence="3" id="KW-1185">Reference proteome</keyword>
<proteinExistence type="predicted"/>
<accession>A0A7W7PN54</accession>
<evidence type="ECO:0000256" key="1">
    <source>
        <dbReference type="SAM" id="MobiDB-lite"/>
    </source>
</evidence>
<feature type="region of interest" description="Disordered" evidence="1">
    <location>
        <begin position="204"/>
        <end position="278"/>
    </location>
</feature>
<dbReference type="AlphaFoldDB" id="A0A7W7PN54"/>